<gene>
    <name evidence="1" type="ORF">S01H4_64013</name>
</gene>
<dbReference type="AlphaFoldDB" id="X1DEK2"/>
<name>X1DEK2_9ZZZZ</name>
<accession>X1DEK2</accession>
<evidence type="ECO:0000313" key="1">
    <source>
        <dbReference type="EMBL" id="GAH06760.1"/>
    </source>
</evidence>
<comment type="caution">
    <text evidence="1">The sequence shown here is derived from an EMBL/GenBank/DDBJ whole genome shotgun (WGS) entry which is preliminary data.</text>
</comment>
<protein>
    <submittedName>
        <fullName evidence="1">Uncharacterized protein</fullName>
    </submittedName>
</protein>
<reference evidence="1" key="1">
    <citation type="journal article" date="2014" name="Front. Microbiol.">
        <title>High frequency of phylogenetically diverse reductive dehalogenase-homologous genes in deep subseafloor sedimentary metagenomes.</title>
        <authorList>
            <person name="Kawai M."/>
            <person name="Futagami T."/>
            <person name="Toyoda A."/>
            <person name="Takaki Y."/>
            <person name="Nishi S."/>
            <person name="Hori S."/>
            <person name="Arai W."/>
            <person name="Tsubouchi T."/>
            <person name="Morono Y."/>
            <person name="Uchiyama I."/>
            <person name="Ito T."/>
            <person name="Fujiyama A."/>
            <person name="Inagaki F."/>
            <person name="Takami H."/>
        </authorList>
    </citation>
    <scope>NUCLEOTIDE SEQUENCE</scope>
    <source>
        <strain evidence="1">Expedition CK06-06</strain>
    </source>
</reference>
<organism evidence="1">
    <name type="scientific">marine sediment metagenome</name>
    <dbReference type="NCBI Taxonomy" id="412755"/>
    <lineage>
        <taxon>unclassified sequences</taxon>
        <taxon>metagenomes</taxon>
        <taxon>ecological metagenomes</taxon>
    </lineage>
</organism>
<proteinExistence type="predicted"/>
<dbReference type="EMBL" id="BART01038676">
    <property type="protein sequence ID" value="GAH06760.1"/>
    <property type="molecule type" value="Genomic_DNA"/>
</dbReference>
<feature type="non-terminal residue" evidence="1">
    <location>
        <position position="1"/>
    </location>
</feature>
<sequence length="62" mass="6976">FSQAPVTGPSCASFITGFLPQEVKVTENTMKLIPEDCDPSIRRPVLPIEVLYRDREKGVSRR</sequence>